<organism evidence="2 3">
    <name type="scientific">Thalassiosira oceanica</name>
    <name type="common">Marine diatom</name>
    <dbReference type="NCBI Taxonomy" id="159749"/>
    <lineage>
        <taxon>Eukaryota</taxon>
        <taxon>Sar</taxon>
        <taxon>Stramenopiles</taxon>
        <taxon>Ochrophyta</taxon>
        <taxon>Bacillariophyta</taxon>
        <taxon>Coscinodiscophyceae</taxon>
        <taxon>Thalassiosirophycidae</taxon>
        <taxon>Thalassiosirales</taxon>
        <taxon>Thalassiosiraceae</taxon>
        <taxon>Thalassiosira</taxon>
    </lineage>
</organism>
<sequence>RVVPRKLPPRPRAAAERRGYDPAAELDAQRRRGPQGEVGPLYTGAAAALAGAGQAGGRLAPGTGERQPGYGPLLTFEARRCPL</sequence>
<keyword evidence="3" id="KW-1185">Reference proteome</keyword>
<evidence type="ECO:0000313" key="3">
    <source>
        <dbReference type="Proteomes" id="UP000266841"/>
    </source>
</evidence>
<dbReference type="Proteomes" id="UP000266841">
    <property type="component" value="Unassembled WGS sequence"/>
</dbReference>
<feature type="non-terminal residue" evidence="2">
    <location>
        <position position="1"/>
    </location>
</feature>
<proteinExistence type="predicted"/>
<evidence type="ECO:0000313" key="2">
    <source>
        <dbReference type="EMBL" id="EJK52293.1"/>
    </source>
</evidence>
<dbReference type="EMBL" id="AGNL01040097">
    <property type="protein sequence ID" value="EJK52293.1"/>
    <property type="molecule type" value="Genomic_DNA"/>
</dbReference>
<name>K0RF17_THAOC</name>
<reference evidence="2 3" key="1">
    <citation type="journal article" date="2012" name="Genome Biol.">
        <title>Genome and low-iron response of an oceanic diatom adapted to chronic iron limitation.</title>
        <authorList>
            <person name="Lommer M."/>
            <person name="Specht M."/>
            <person name="Roy A.S."/>
            <person name="Kraemer L."/>
            <person name="Andreson R."/>
            <person name="Gutowska M.A."/>
            <person name="Wolf J."/>
            <person name="Bergner S.V."/>
            <person name="Schilhabel M.B."/>
            <person name="Klostermeier U.C."/>
            <person name="Beiko R.G."/>
            <person name="Rosenstiel P."/>
            <person name="Hippler M."/>
            <person name="Laroche J."/>
        </authorList>
    </citation>
    <scope>NUCLEOTIDE SEQUENCE [LARGE SCALE GENOMIC DNA]</scope>
    <source>
        <strain evidence="2 3">CCMP1005</strain>
    </source>
</reference>
<feature type="region of interest" description="Disordered" evidence="1">
    <location>
        <begin position="1"/>
        <end position="39"/>
    </location>
</feature>
<accession>K0RF17</accession>
<protein>
    <submittedName>
        <fullName evidence="2">Uncharacterized protein</fullName>
    </submittedName>
</protein>
<dbReference type="AlphaFoldDB" id="K0RF17"/>
<evidence type="ECO:0000256" key="1">
    <source>
        <dbReference type="SAM" id="MobiDB-lite"/>
    </source>
</evidence>
<gene>
    <name evidence="2" type="ORF">THAOC_28451</name>
</gene>
<comment type="caution">
    <text evidence="2">The sequence shown here is derived from an EMBL/GenBank/DDBJ whole genome shotgun (WGS) entry which is preliminary data.</text>
</comment>